<dbReference type="EMBL" id="WPIK01000003">
    <property type="protein sequence ID" value="MVN20638.1"/>
    <property type="molecule type" value="Genomic_DNA"/>
</dbReference>
<comment type="caution">
    <text evidence="1">The sequence shown here is derived from an EMBL/GenBank/DDBJ whole genome shotgun (WGS) entry which is preliminary data.</text>
</comment>
<dbReference type="AlphaFoldDB" id="A0A7K1STK6"/>
<dbReference type="RefSeq" id="WP_157564315.1">
    <property type="nucleotide sequence ID" value="NZ_WPIK01000003.1"/>
</dbReference>
<keyword evidence="2" id="KW-1185">Reference proteome</keyword>
<protein>
    <submittedName>
        <fullName evidence="1">Uncharacterized protein</fullName>
    </submittedName>
</protein>
<evidence type="ECO:0000313" key="1">
    <source>
        <dbReference type="EMBL" id="MVN20638.1"/>
    </source>
</evidence>
<name>A0A7K1STK6_9SPHI</name>
<gene>
    <name evidence="1" type="ORF">GO621_03705</name>
</gene>
<organism evidence="1 2">
    <name type="scientific">Mucilaginibacter arboris</name>
    <dbReference type="NCBI Taxonomy" id="2682090"/>
    <lineage>
        <taxon>Bacteria</taxon>
        <taxon>Pseudomonadati</taxon>
        <taxon>Bacteroidota</taxon>
        <taxon>Sphingobacteriia</taxon>
        <taxon>Sphingobacteriales</taxon>
        <taxon>Sphingobacteriaceae</taxon>
        <taxon>Mucilaginibacter</taxon>
    </lineage>
</organism>
<dbReference type="Proteomes" id="UP000462014">
    <property type="component" value="Unassembled WGS sequence"/>
</dbReference>
<proteinExistence type="predicted"/>
<sequence>MNNTLHFEQYFSAPRVNRYLIATGNFTGKAVKLYKANLKISPAIRWVLLKDVQGKGGAANHPFYTSAQNGQVTQISTT</sequence>
<evidence type="ECO:0000313" key="2">
    <source>
        <dbReference type="Proteomes" id="UP000462014"/>
    </source>
</evidence>
<reference evidence="1 2" key="1">
    <citation type="submission" date="2019-12" db="EMBL/GenBank/DDBJ databases">
        <title>Mucilaginibacter sp. HMF7410 genome sequencing and assembly.</title>
        <authorList>
            <person name="Kang H."/>
            <person name="Cha I."/>
            <person name="Kim H."/>
            <person name="Joh K."/>
        </authorList>
    </citation>
    <scope>NUCLEOTIDE SEQUENCE [LARGE SCALE GENOMIC DNA]</scope>
    <source>
        <strain evidence="1 2">HMF7410</strain>
    </source>
</reference>
<accession>A0A7K1STK6</accession>